<dbReference type="NCBIfam" id="TIGR01347">
    <property type="entry name" value="sucB"/>
    <property type="match status" value="1"/>
</dbReference>
<dbReference type="GO" id="GO:0005829">
    <property type="term" value="C:cytosol"/>
    <property type="evidence" value="ECO:0007669"/>
    <property type="project" value="TreeGrafter"/>
</dbReference>
<dbReference type="GO" id="GO:0006099">
    <property type="term" value="P:tricarboxylic acid cycle"/>
    <property type="evidence" value="ECO:0007669"/>
    <property type="project" value="UniProtKB-UniRule"/>
</dbReference>
<dbReference type="FunFam" id="3.30.559.10:FF:000007">
    <property type="entry name" value="Dihydrolipoamide acetyltransferase component of pyruvate dehydrogenase complex"/>
    <property type="match status" value="1"/>
</dbReference>
<sequence>MSPAEGILKDIKIPVGKTCKSEQLLGIIVDNKEDISPSARKMMANNSIDVKAIIGTGKGGRILKEDVQRSLKEDVQRSLKEDVQRSLKEDVQRSLKEVGEKRVPMSRLRQTMAKRIVKAQKNAALLTTYNEVDMSNIIEIRVQYRELFKEIHGTKLGLMGFFVKACTVALKRFNKVNAFIDAKEIVYHNYQDIGIAVSTNRGLVVPILRNTDSMEIVDIEKLIMDFRQRGINGKLSIKEITGGTFTISNGGVFGSLFSTPIINPPQTAILGMHKIQKRPVVLNGEIVIRPMMYLALSYDHRILDGKDAVQFLNLVKELLENPIRFILNI</sequence>
<dbReference type="InterPro" id="IPR006255">
    <property type="entry name" value="SucB"/>
</dbReference>
<evidence type="ECO:0000256" key="9">
    <source>
        <dbReference type="ARBA" id="ARBA00052761"/>
    </source>
</evidence>
<dbReference type="Gene3D" id="4.10.320.10">
    <property type="entry name" value="E3-binding domain"/>
    <property type="match status" value="1"/>
</dbReference>
<comment type="function">
    <text evidence="2">E2 component of the 2-oxoglutarate dehydrogenase (OGDH) complex which catalyzes the second step in the conversion of 2-oxoglutarate to succinyl-CoA and CO(2).</text>
</comment>
<evidence type="ECO:0000256" key="8">
    <source>
        <dbReference type="ARBA" id="ARBA00023315"/>
    </source>
</evidence>
<dbReference type="InterPro" id="IPR001078">
    <property type="entry name" value="2-oxoacid_DH_actylTfrase"/>
</dbReference>
<comment type="cofactor">
    <cofactor evidence="1">
        <name>(R)-lipoate</name>
        <dbReference type="ChEBI" id="CHEBI:83088"/>
    </cofactor>
</comment>
<dbReference type="GO" id="GO:0045252">
    <property type="term" value="C:oxoglutarate dehydrogenase complex"/>
    <property type="evidence" value="ECO:0007669"/>
    <property type="project" value="UniProtKB-UniRule"/>
</dbReference>
<evidence type="ECO:0000256" key="5">
    <source>
        <dbReference type="ARBA" id="ARBA00022532"/>
    </source>
</evidence>
<dbReference type="InterPro" id="IPR050537">
    <property type="entry name" value="2-oxoacid_dehydrogenase"/>
</dbReference>
<comment type="catalytic activity">
    <reaction evidence="9">
        <text>N(6)-[(R)-dihydrolipoyl]-L-lysyl-[protein] + succinyl-CoA = N(6)-[(R)-S(8)-succinyldihydrolipoyl]-L-lysyl-[protein] + CoA</text>
        <dbReference type="Rhea" id="RHEA:15213"/>
        <dbReference type="Rhea" id="RHEA-COMP:10475"/>
        <dbReference type="Rhea" id="RHEA-COMP:20092"/>
        <dbReference type="ChEBI" id="CHEBI:57287"/>
        <dbReference type="ChEBI" id="CHEBI:57292"/>
        <dbReference type="ChEBI" id="CHEBI:83100"/>
        <dbReference type="ChEBI" id="CHEBI:83120"/>
        <dbReference type="EC" id="2.3.1.61"/>
    </reaction>
</comment>
<dbReference type="Gene3D" id="3.30.559.10">
    <property type="entry name" value="Chloramphenicol acetyltransferase-like domain"/>
    <property type="match status" value="1"/>
</dbReference>
<evidence type="ECO:0000313" key="12">
    <source>
        <dbReference type="EMBL" id="AGI27074.1"/>
    </source>
</evidence>
<dbReference type="PANTHER" id="PTHR43416">
    <property type="entry name" value="DIHYDROLIPOYLLYSINE-RESIDUE SUCCINYLTRANSFERASE COMPONENT OF 2-OXOGLUTARATE DEHYDROGENASE COMPLEX, MITOCHONDRIAL-RELATED"/>
    <property type="match status" value="1"/>
</dbReference>
<dbReference type="GO" id="GO:0004149">
    <property type="term" value="F:dihydrolipoyllysine-residue succinyltransferase activity"/>
    <property type="evidence" value="ECO:0007669"/>
    <property type="project" value="UniProtKB-UniRule"/>
</dbReference>
<dbReference type="EMBL" id="CP004358">
    <property type="protein sequence ID" value="AGI27074.1"/>
    <property type="molecule type" value="Genomic_DNA"/>
</dbReference>
<dbReference type="Pfam" id="PF02817">
    <property type="entry name" value="E3_binding"/>
    <property type="match status" value="1"/>
</dbReference>
<dbReference type="InterPro" id="IPR004167">
    <property type="entry name" value="PSBD"/>
</dbReference>
<gene>
    <name evidence="12" type="primary">sucB</name>
    <name evidence="12" type="ORF">PalTV_076</name>
</gene>
<proteinExistence type="inferred from homology"/>
<evidence type="ECO:0000256" key="10">
    <source>
        <dbReference type="NCBIfam" id="TIGR01347"/>
    </source>
</evidence>
<comment type="pathway">
    <text evidence="3">Amino-acid degradation; L-lysine degradation via saccharopine pathway; glutaryl-CoA from L-lysine: step 6/6.</text>
</comment>
<dbReference type="GO" id="GO:0006554">
    <property type="term" value="P:lysine catabolic process"/>
    <property type="evidence" value="ECO:0007669"/>
    <property type="project" value="UniProtKB-UniRule"/>
</dbReference>
<evidence type="ECO:0000256" key="3">
    <source>
        <dbReference type="ARBA" id="ARBA00005145"/>
    </source>
</evidence>
<dbReference type="InterPro" id="IPR023213">
    <property type="entry name" value="CAT-like_dom_sf"/>
</dbReference>
<evidence type="ECO:0000256" key="1">
    <source>
        <dbReference type="ARBA" id="ARBA00001938"/>
    </source>
</evidence>
<protein>
    <recommendedName>
        <fullName evidence="10">Dihydrolipoyllysine-residue succinyltransferase</fullName>
        <ecNumber evidence="10">2.3.1.61</ecNumber>
    </recommendedName>
</protein>
<keyword evidence="6 12" id="KW-0808">Transferase</keyword>
<keyword evidence="5" id="KW-0816">Tricarboxylic acid cycle</keyword>
<dbReference type="AlphaFoldDB" id="A0A8D3X7Y5"/>
<accession>A0A8D3X7Y5</accession>
<dbReference type="Pfam" id="PF00198">
    <property type="entry name" value="2-oxoacid_dh"/>
    <property type="match status" value="1"/>
</dbReference>
<evidence type="ECO:0000313" key="13">
    <source>
        <dbReference type="Proteomes" id="UP000012083"/>
    </source>
</evidence>
<dbReference type="KEGG" id="pld:PalTV_076"/>
<keyword evidence="7" id="KW-0450">Lipoyl</keyword>
<dbReference type="EC" id="2.3.1.61" evidence="10"/>
<organism evidence="12 13">
    <name type="scientific">Candidatus Portiera aleyrodidarum TV</name>
    <dbReference type="NCBI Taxonomy" id="1297582"/>
    <lineage>
        <taxon>Bacteria</taxon>
        <taxon>Pseudomonadati</taxon>
        <taxon>Pseudomonadota</taxon>
        <taxon>Gammaproteobacteria</taxon>
        <taxon>Candidatus Johnevansiales</taxon>
        <taxon>Candidatus Johnevansiaceae</taxon>
        <taxon>Candidatus Portiera</taxon>
    </lineage>
</organism>
<keyword evidence="8" id="KW-0012">Acyltransferase</keyword>
<evidence type="ECO:0000256" key="4">
    <source>
        <dbReference type="ARBA" id="ARBA00007317"/>
    </source>
</evidence>
<evidence type="ECO:0000259" key="11">
    <source>
        <dbReference type="PROSITE" id="PS51826"/>
    </source>
</evidence>
<evidence type="ECO:0000256" key="2">
    <source>
        <dbReference type="ARBA" id="ARBA00004052"/>
    </source>
</evidence>
<dbReference type="PROSITE" id="PS51826">
    <property type="entry name" value="PSBD"/>
    <property type="match status" value="1"/>
</dbReference>
<dbReference type="Proteomes" id="UP000012083">
    <property type="component" value="Chromosome"/>
</dbReference>
<evidence type="ECO:0000256" key="7">
    <source>
        <dbReference type="ARBA" id="ARBA00022823"/>
    </source>
</evidence>
<name>A0A8D3X7Y5_9GAMM</name>
<reference evidence="12 13" key="1">
    <citation type="journal article" date="2013" name="Genome Biol. Evol.">
        <title>The evolution of genomic instability in the obligate endosymbionts of whiteflies.</title>
        <authorList>
            <person name="Sloan D.B."/>
            <person name="Moran N.A."/>
        </authorList>
    </citation>
    <scope>NUCLEOTIDE SEQUENCE [LARGE SCALE GENOMIC DNA]</scope>
    <source>
        <strain evidence="12 13">TV</strain>
    </source>
</reference>
<evidence type="ECO:0000256" key="6">
    <source>
        <dbReference type="ARBA" id="ARBA00022679"/>
    </source>
</evidence>
<dbReference type="PANTHER" id="PTHR43416:SF5">
    <property type="entry name" value="DIHYDROLIPOYLLYSINE-RESIDUE SUCCINYLTRANSFERASE COMPONENT OF 2-OXOGLUTARATE DEHYDROGENASE COMPLEX, MITOCHONDRIAL"/>
    <property type="match status" value="1"/>
</dbReference>
<dbReference type="SUPFAM" id="SSF47005">
    <property type="entry name" value="Peripheral subunit-binding domain of 2-oxo acid dehydrogenase complex"/>
    <property type="match status" value="1"/>
</dbReference>
<feature type="domain" description="Peripheral subunit-binding (PSBD)" evidence="11">
    <location>
        <begin position="34"/>
        <end position="71"/>
    </location>
</feature>
<dbReference type="SUPFAM" id="SSF52777">
    <property type="entry name" value="CoA-dependent acyltransferases"/>
    <property type="match status" value="1"/>
</dbReference>
<comment type="similarity">
    <text evidence="4">Belongs to the 2-oxoacid dehydrogenase family.</text>
</comment>
<dbReference type="InterPro" id="IPR036625">
    <property type="entry name" value="E3-bd_dom_sf"/>
</dbReference>